<keyword evidence="2" id="KW-1185">Reference proteome</keyword>
<keyword evidence="1" id="KW-0614">Plasmid</keyword>
<evidence type="ECO:0000313" key="1">
    <source>
        <dbReference type="EMBL" id="QKK19612.1"/>
    </source>
</evidence>
<organism evidence="1 2">
    <name type="scientific">Rhizobium indicum</name>
    <dbReference type="NCBI Taxonomy" id="2583231"/>
    <lineage>
        <taxon>Bacteria</taxon>
        <taxon>Pseudomonadati</taxon>
        <taxon>Pseudomonadota</taxon>
        <taxon>Alphaproteobacteria</taxon>
        <taxon>Hyphomicrobiales</taxon>
        <taxon>Rhizobiaceae</taxon>
        <taxon>Rhizobium/Agrobacterium group</taxon>
        <taxon>Rhizobium</taxon>
    </lineage>
</organism>
<name>A0ABX6PLT3_9HYPH</name>
<reference evidence="1 2" key="1">
    <citation type="submission" date="2020-05" db="EMBL/GenBank/DDBJ databases">
        <title>Genome sequences of pea root nodulating Rhizobium spp.</title>
        <authorList>
            <person name="Rahi P."/>
        </authorList>
    </citation>
    <scope>NUCLEOTIDE SEQUENCE [LARGE SCALE GENOMIC DNA]</scope>
    <source>
        <strain evidence="2">JKLM 12A2</strain>
        <plasmid evidence="1 2">pPR12A201</plasmid>
    </source>
</reference>
<dbReference type="Proteomes" id="UP000305673">
    <property type="component" value="Plasmid pPR12A201"/>
</dbReference>
<protein>
    <recommendedName>
        <fullName evidence="3">Alpha/beta hydrolase</fullName>
    </recommendedName>
</protein>
<dbReference type="RefSeq" id="WP_138390351.1">
    <property type="nucleotide sequence ID" value="NZ_CP054022.1"/>
</dbReference>
<sequence>MSGSAFPVLKAIGVSTLVLHGEDDQIVPICSLSSGLDVQNRVNVDRFISWYRDLMALPFSLAMAAISLDFQKL</sequence>
<dbReference type="EMBL" id="CP054022">
    <property type="protein sequence ID" value="QKK19612.1"/>
    <property type="molecule type" value="Genomic_DNA"/>
</dbReference>
<gene>
    <name evidence="1" type="ORF">FFM53_025075</name>
</gene>
<evidence type="ECO:0008006" key="3">
    <source>
        <dbReference type="Google" id="ProtNLM"/>
    </source>
</evidence>
<geneLocation type="plasmid" evidence="1 2">
    <name>pPR12A201</name>
</geneLocation>
<proteinExistence type="predicted"/>
<evidence type="ECO:0000313" key="2">
    <source>
        <dbReference type="Proteomes" id="UP000305673"/>
    </source>
</evidence>
<accession>A0ABX6PLT3</accession>